<reference evidence="1 2" key="1">
    <citation type="submission" date="2018-08" db="EMBL/GenBank/DDBJ databases">
        <title>A genome reference for cultivated species of the human gut microbiota.</title>
        <authorList>
            <person name="Zou Y."/>
            <person name="Xue W."/>
            <person name="Luo G."/>
        </authorList>
    </citation>
    <scope>NUCLEOTIDE SEQUENCE [LARGE SCALE GENOMIC DNA]</scope>
    <source>
        <strain evidence="1 2">AM23-23AC</strain>
    </source>
</reference>
<sequence>MESTREEQKEALETLVEFNERLLKNMKIIVKELSGARLDDTDIFLADILKAINWEIQVTNGTIELLNEKEQNIDKNTFNQAIIQLNTAVKDNDDAKMAAAFQGVIPLFEQLEEAAKKVIM</sequence>
<gene>
    <name evidence="1" type="ORF">DW654_11015</name>
</gene>
<evidence type="ECO:0000313" key="2">
    <source>
        <dbReference type="Proteomes" id="UP000283701"/>
    </source>
</evidence>
<organism evidence="1 2">
    <name type="scientific">Roseburia inulinivorans</name>
    <dbReference type="NCBI Taxonomy" id="360807"/>
    <lineage>
        <taxon>Bacteria</taxon>
        <taxon>Bacillati</taxon>
        <taxon>Bacillota</taxon>
        <taxon>Clostridia</taxon>
        <taxon>Lachnospirales</taxon>
        <taxon>Lachnospiraceae</taxon>
        <taxon>Roseburia</taxon>
    </lineage>
</organism>
<protein>
    <submittedName>
        <fullName evidence="1">Molecular chaperone</fullName>
    </submittedName>
</protein>
<dbReference type="AlphaFoldDB" id="A0A414QR66"/>
<dbReference type="RefSeq" id="WP_118203483.1">
    <property type="nucleotide sequence ID" value="NZ_QRHP01000012.1"/>
</dbReference>
<name>A0A414QR66_9FIRM</name>
<dbReference type="EMBL" id="QRHP01000012">
    <property type="protein sequence ID" value="RHF83265.1"/>
    <property type="molecule type" value="Genomic_DNA"/>
</dbReference>
<comment type="caution">
    <text evidence="1">The sequence shown here is derived from an EMBL/GenBank/DDBJ whole genome shotgun (WGS) entry which is preliminary data.</text>
</comment>
<dbReference type="Proteomes" id="UP000283701">
    <property type="component" value="Unassembled WGS sequence"/>
</dbReference>
<proteinExistence type="predicted"/>
<evidence type="ECO:0000313" key="1">
    <source>
        <dbReference type="EMBL" id="RHF83265.1"/>
    </source>
</evidence>
<accession>A0A414QR66</accession>